<dbReference type="InterPro" id="IPR036388">
    <property type="entry name" value="WH-like_DNA-bd_sf"/>
</dbReference>
<gene>
    <name evidence="1" type="ORF">SAMN05421833_103405</name>
</gene>
<dbReference type="OrthoDB" id="4550567at2"/>
<organism evidence="1 2">
    <name type="scientific">Microbispora rosea</name>
    <dbReference type="NCBI Taxonomy" id="58117"/>
    <lineage>
        <taxon>Bacteria</taxon>
        <taxon>Bacillati</taxon>
        <taxon>Actinomycetota</taxon>
        <taxon>Actinomycetes</taxon>
        <taxon>Streptosporangiales</taxon>
        <taxon>Streptosporangiaceae</taxon>
        <taxon>Microbispora</taxon>
    </lineage>
</organism>
<dbReference type="Proteomes" id="UP000186096">
    <property type="component" value="Unassembled WGS sequence"/>
</dbReference>
<dbReference type="SUPFAM" id="SSF46785">
    <property type="entry name" value="Winged helix' DNA-binding domain"/>
    <property type="match status" value="1"/>
</dbReference>
<dbReference type="Gene3D" id="1.10.10.10">
    <property type="entry name" value="Winged helix-like DNA-binding domain superfamily/Winged helix DNA-binding domain"/>
    <property type="match status" value="1"/>
</dbReference>
<evidence type="ECO:0000313" key="1">
    <source>
        <dbReference type="EMBL" id="SIQ77253.1"/>
    </source>
</evidence>
<dbReference type="EMBL" id="FTNI01000003">
    <property type="protein sequence ID" value="SIQ77253.1"/>
    <property type="molecule type" value="Genomic_DNA"/>
</dbReference>
<name>A0A1N6VH96_9ACTN</name>
<sequence>MATLNPAIVGRAEKHHTAVLTRALSGTTVDEKQWITLNQALAAGGTVERAAHVAHVAQLTLWRPADVGTALAALAGAGLVRETPGDQVEVTDAGRALVAKVRAESGEILGRAYGSVPAADLAVAARVLTTITARMAEELG</sequence>
<proteinExistence type="predicted"/>
<evidence type="ECO:0008006" key="3">
    <source>
        <dbReference type="Google" id="ProtNLM"/>
    </source>
</evidence>
<dbReference type="InterPro" id="IPR036390">
    <property type="entry name" value="WH_DNA-bd_sf"/>
</dbReference>
<keyword evidence="2" id="KW-1185">Reference proteome</keyword>
<reference evidence="2" key="1">
    <citation type="submission" date="2017-01" db="EMBL/GenBank/DDBJ databases">
        <authorList>
            <person name="Varghese N."/>
            <person name="Submissions S."/>
        </authorList>
    </citation>
    <scope>NUCLEOTIDE SEQUENCE [LARGE SCALE GENOMIC DNA]</scope>
    <source>
        <strain evidence="2">ATCC 12950</strain>
    </source>
</reference>
<dbReference type="AlphaFoldDB" id="A0A1N6VH96"/>
<evidence type="ECO:0000313" key="2">
    <source>
        <dbReference type="Proteomes" id="UP000186096"/>
    </source>
</evidence>
<dbReference type="RefSeq" id="WP_076433757.1">
    <property type="nucleotide sequence ID" value="NZ_FTNI01000003.1"/>
</dbReference>
<accession>A0A1N6VH96</accession>
<protein>
    <recommendedName>
        <fullName evidence="3">DNA-binding transcriptional regulator, MarR family</fullName>
    </recommendedName>
</protein>